<comment type="caution">
    <text evidence="2">The sequence shown here is derived from an EMBL/GenBank/DDBJ whole genome shotgun (WGS) entry which is preliminary data.</text>
</comment>
<feature type="signal peptide" evidence="1">
    <location>
        <begin position="1"/>
        <end position="19"/>
    </location>
</feature>
<evidence type="ECO:0000313" key="2">
    <source>
        <dbReference type="EMBL" id="GEB35258.1"/>
    </source>
</evidence>
<dbReference type="AlphaFoldDB" id="A0A4Y3PUY2"/>
<gene>
    <name evidence="2" type="ORF">BPA01_48380</name>
</gene>
<dbReference type="Proteomes" id="UP000316882">
    <property type="component" value="Unassembled WGS sequence"/>
</dbReference>
<evidence type="ECO:0000313" key="3">
    <source>
        <dbReference type="Proteomes" id="UP000316882"/>
    </source>
</evidence>
<proteinExistence type="predicted"/>
<dbReference type="EMBL" id="BJMH01000036">
    <property type="protein sequence ID" value="GEB35258.1"/>
    <property type="molecule type" value="Genomic_DNA"/>
</dbReference>
<reference evidence="2 3" key="1">
    <citation type="submission" date="2019-06" db="EMBL/GenBank/DDBJ databases">
        <title>Whole genome shotgun sequence of Brevibacillus parabrevis NBRC 12334.</title>
        <authorList>
            <person name="Hosoyama A."/>
            <person name="Uohara A."/>
            <person name="Ohji S."/>
            <person name="Ichikawa N."/>
        </authorList>
    </citation>
    <scope>NUCLEOTIDE SEQUENCE [LARGE SCALE GENOMIC DNA]</scope>
    <source>
        <strain evidence="2 3">NBRC 12334</strain>
    </source>
</reference>
<organism evidence="2 3">
    <name type="scientific">Brevibacillus parabrevis</name>
    <dbReference type="NCBI Taxonomy" id="54914"/>
    <lineage>
        <taxon>Bacteria</taxon>
        <taxon>Bacillati</taxon>
        <taxon>Bacillota</taxon>
        <taxon>Bacilli</taxon>
        <taxon>Bacillales</taxon>
        <taxon>Paenibacillaceae</taxon>
        <taxon>Brevibacillus</taxon>
    </lineage>
</organism>
<keyword evidence="3" id="KW-1185">Reference proteome</keyword>
<evidence type="ECO:0000256" key="1">
    <source>
        <dbReference type="SAM" id="SignalP"/>
    </source>
</evidence>
<dbReference type="RefSeq" id="WP_122964723.1">
    <property type="nucleotide sequence ID" value="NZ_BJMH01000036.1"/>
</dbReference>
<protein>
    <submittedName>
        <fullName evidence="2">Uncharacterized protein</fullName>
    </submittedName>
</protein>
<accession>A0A4Y3PUY2</accession>
<name>A0A4Y3PUY2_BREPA</name>
<keyword evidence="1" id="KW-0732">Signal</keyword>
<feature type="chain" id="PRO_5039122672" evidence="1">
    <location>
        <begin position="20"/>
        <end position="351"/>
    </location>
</feature>
<sequence>MKKLSSFLCVCLATTLVLTPGFSDNLLAKERQKKMDIVEISLDESRSSKSLKTLSNNDSEETYYFIHNEGEEIDPKDIKDYIKTELKINRSSEDEGVPPKLMGVGVYKQDGTRHVDYIFDQLDEVPLEEIREEIQEKVELAENKGARNMNSLKASASSDDDTYSDSYTYRVRDNNRNTLAGVYTSNVDYTRRGISTLSGKKVSVWDVKFFNQTEPMNDYQTRELAMRYRHLGDEIDEQTIRSYGPYTTDTDTSVIVGLSGLVPSVSWTFNRKSANIIDESSLSSHYTKWVVDFALGTQTAKKNYVYEPGVRVTNNDAGIVFRHNHYINYYRNLDSQAKLNSGTIELILTDL</sequence>